<dbReference type="InterPro" id="IPR003018">
    <property type="entry name" value="GAF"/>
</dbReference>
<dbReference type="Pfam" id="PF01590">
    <property type="entry name" value="GAF"/>
    <property type="match status" value="1"/>
</dbReference>
<feature type="domain" description="GAF" evidence="2">
    <location>
        <begin position="197"/>
        <end position="347"/>
    </location>
</feature>
<dbReference type="InterPro" id="IPR029016">
    <property type="entry name" value="GAF-like_dom_sf"/>
</dbReference>
<keyword evidence="1" id="KW-0378">Hydrolase</keyword>
<dbReference type="SMART" id="SM00065">
    <property type="entry name" value="GAF"/>
    <property type="match status" value="2"/>
</dbReference>
<dbReference type="Proteomes" id="UP001523369">
    <property type="component" value="Unassembled WGS sequence"/>
</dbReference>
<comment type="caution">
    <text evidence="4">The sequence shown here is derived from an EMBL/GenBank/DDBJ whole genome shotgun (WGS) entry which is preliminary data.</text>
</comment>
<evidence type="ECO:0000256" key="1">
    <source>
        <dbReference type="ARBA" id="ARBA00022801"/>
    </source>
</evidence>
<accession>A0ABT1E1Y7</accession>
<evidence type="ECO:0000259" key="3">
    <source>
        <dbReference type="SMART" id="SM00331"/>
    </source>
</evidence>
<dbReference type="SUPFAM" id="SSF55781">
    <property type="entry name" value="GAF domain-like"/>
    <property type="match status" value="2"/>
</dbReference>
<dbReference type="Pfam" id="PF07228">
    <property type="entry name" value="SpoIIE"/>
    <property type="match status" value="1"/>
</dbReference>
<evidence type="ECO:0000313" key="5">
    <source>
        <dbReference type="Proteomes" id="UP001523369"/>
    </source>
</evidence>
<feature type="domain" description="GAF" evidence="2">
    <location>
        <begin position="30"/>
        <end position="176"/>
    </location>
</feature>
<proteinExistence type="predicted"/>
<dbReference type="Gene3D" id="3.30.450.40">
    <property type="match status" value="2"/>
</dbReference>
<dbReference type="InterPro" id="IPR001932">
    <property type="entry name" value="PPM-type_phosphatase-like_dom"/>
</dbReference>
<dbReference type="InterPro" id="IPR036457">
    <property type="entry name" value="PPM-type-like_dom_sf"/>
</dbReference>
<dbReference type="Pfam" id="PF13185">
    <property type="entry name" value="GAF_2"/>
    <property type="match status" value="1"/>
</dbReference>
<dbReference type="SMART" id="SM00331">
    <property type="entry name" value="PP2C_SIG"/>
    <property type="match status" value="1"/>
</dbReference>
<protein>
    <submittedName>
        <fullName evidence="4">SpoIIE family protein phosphatase</fullName>
    </submittedName>
</protein>
<feature type="domain" description="PPM-type phosphatase" evidence="3">
    <location>
        <begin position="364"/>
        <end position="581"/>
    </location>
</feature>
<dbReference type="EMBL" id="JAMYJR010000054">
    <property type="protein sequence ID" value="MCO8277160.1"/>
    <property type="molecule type" value="Genomic_DNA"/>
</dbReference>
<keyword evidence="5" id="KW-1185">Reference proteome</keyword>
<sequence length="583" mass="62032">MSGSMGDLLNSALISLTRLNALGRTGLDAIADPAFDRFAAMVRLVMRVPVALVTLVGPDRQYFPGACGLGEPWLGRRQTPLSHSFCQHVVATAEPLIVTDARLDPRVRDNLAIEDLGVVGYAGIPLTDANGEVLGSLCAIDTEPRAWTQAELSLLADLAASCSDSLRLRIATHRSDLAFDRSQLLLRASTALGATLTPDEVVETVRDLVSGTLDPAYVGFSVLDDTGHLLLASGRLLPATTAERWRHYGRLRTTPSALAATTAKPVLLADRAAVGAVTPDAAETFDEMGWQSAASVPLLGPAGPIGALTFTWKVPHTVDDGEQAVLVALAGYVAQTLARLRLLEDRRTAAATMQKALLTPLPRHHHIRMAARYQPAHHEDHVGGDWYDAVSLDGGRLALVIGDVAGHSIDAAAKMSEYRSMLRTLLIDRHEPPSALLRRLEHTGHALGLDGIATVVLAYLDPGPTGEHILTWSNAGHPPPSLLVGNEVSMLEGRDPLLGAGRRISRRNHTVRLPAGATLVLHTDGLVETRTATIDDGYRRLHAALVAHGGDAPDKLADALLADSITATAREDDVALLVVSVPD</sequence>
<reference evidence="4 5" key="1">
    <citation type="submission" date="2022-06" db="EMBL/GenBank/DDBJ databases">
        <title>New Species of the Genus Actinoplanes, ActinopZanes ferrugineus.</title>
        <authorList>
            <person name="Ding P."/>
        </authorList>
    </citation>
    <scope>NUCLEOTIDE SEQUENCE [LARGE SCALE GENOMIC DNA]</scope>
    <source>
        <strain evidence="4 5">TRM88003</strain>
    </source>
</reference>
<name>A0ABT1E1Y7_9ACTN</name>
<dbReference type="SUPFAM" id="SSF81606">
    <property type="entry name" value="PP2C-like"/>
    <property type="match status" value="1"/>
</dbReference>
<evidence type="ECO:0000313" key="4">
    <source>
        <dbReference type="EMBL" id="MCO8277160.1"/>
    </source>
</evidence>
<dbReference type="PANTHER" id="PTHR43156">
    <property type="entry name" value="STAGE II SPORULATION PROTEIN E-RELATED"/>
    <property type="match status" value="1"/>
</dbReference>
<evidence type="ECO:0000259" key="2">
    <source>
        <dbReference type="SMART" id="SM00065"/>
    </source>
</evidence>
<dbReference type="InterPro" id="IPR052016">
    <property type="entry name" value="Bact_Sigma-Reg"/>
</dbReference>
<dbReference type="PANTHER" id="PTHR43156:SF2">
    <property type="entry name" value="STAGE II SPORULATION PROTEIN E"/>
    <property type="match status" value="1"/>
</dbReference>
<dbReference type="RefSeq" id="WP_253243176.1">
    <property type="nucleotide sequence ID" value="NZ_JAMYJR010000054.1"/>
</dbReference>
<dbReference type="Gene3D" id="3.60.40.10">
    <property type="entry name" value="PPM-type phosphatase domain"/>
    <property type="match status" value="1"/>
</dbReference>
<organism evidence="4 5">
    <name type="scientific">Paractinoplanes aksuensis</name>
    <dbReference type="NCBI Taxonomy" id="2939490"/>
    <lineage>
        <taxon>Bacteria</taxon>
        <taxon>Bacillati</taxon>
        <taxon>Actinomycetota</taxon>
        <taxon>Actinomycetes</taxon>
        <taxon>Micromonosporales</taxon>
        <taxon>Micromonosporaceae</taxon>
        <taxon>Paractinoplanes</taxon>
    </lineage>
</organism>
<gene>
    <name evidence="4" type="ORF">M1L60_41955</name>
</gene>